<evidence type="ECO:0000313" key="3">
    <source>
        <dbReference type="Proteomes" id="UP000324392"/>
    </source>
</evidence>
<accession>A0A455VJG1</accession>
<evidence type="ECO:0000256" key="1">
    <source>
        <dbReference type="SAM" id="MobiDB-lite"/>
    </source>
</evidence>
<protein>
    <submittedName>
        <fullName evidence="2">Uncharacterized protein</fullName>
    </submittedName>
</protein>
<sequence>MSDHPERWQSSQQGHEHQGIKVTSNQLKINLITPDFDHRLKRL</sequence>
<organism evidence="2 3">
    <name type="scientific">Serratia symbiotica</name>
    <dbReference type="NCBI Taxonomy" id="138074"/>
    <lineage>
        <taxon>Bacteria</taxon>
        <taxon>Pseudomonadati</taxon>
        <taxon>Pseudomonadota</taxon>
        <taxon>Gammaproteobacteria</taxon>
        <taxon>Enterobacterales</taxon>
        <taxon>Yersiniaceae</taxon>
        <taxon>Serratia</taxon>
    </lineage>
</organism>
<evidence type="ECO:0000313" key="2">
    <source>
        <dbReference type="EMBL" id="BBI92744.1"/>
    </source>
</evidence>
<gene>
    <name evidence="2" type="ORF">SSYIS1_26150</name>
</gene>
<feature type="region of interest" description="Disordered" evidence="1">
    <location>
        <begin position="1"/>
        <end position="25"/>
    </location>
</feature>
<dbReference type="AlphaFoldDB" id="A0A455VJG1"/>
<dbReference type="EMBL" id="AP019531">
    <property type="protein sequence ID" value="BBI92744.1"/>
    <property type="molecule type" value="Genomic_DNA"/>
</dbReference>
<dbReference type="Proteomes" id="UP000324392">
    <property type="component" value="Chromosome"/>
</dbReference>
<name>A0A455VJG1_9GAMM</name>
<reference evidence="2 3" key="1">
    <citation type="submission" date="2019-03" db="EMBL/GenBank/DDBJ databases">
        <title>The genome sequence of Candidatus Serratia symbiotica strain IS.</title>
        <authorList>
            <person name="Nikoh N."/>
            <person name="Koga R."/>
            <person name="Oshima K."/>
            <person name="Hattori M."/>
            <person name="Fukatsu T."/>
        </authorList>
    </citation>
    <scope>NUCLEOTIDE SEQUENCE [LARGE SCALE GENOMIC DNA]</scope>
    <source>
        <strain evidence="2 3">IS</strain>
    </source>
</reference>
<proteinExistence type="predicted"/>